<dbReference type="RefSeq" id="WP_282301163.1">
    <property type="nucleotide sequence ID" value="NZ_CP124616.1"/>
</dbReference>
<sequence>MTWGLDSITLPDPGPQPRPLDTLEPSHGVSARAARMYTRFFGQEQVLMTGLPHSGMLLETLRQLVARRPEIAALDGIACYTKTQTHNTPAEADWLRGIFDAAGLQRWEVGTFSMTNCASALAAVHAFAGQDRPLLILAGEKAFHATGNRLAVGLLGEAPAAALFLPGGGRRVRFSRVRHMPRYFLNPDDMAEDDRRALQTAFEEGFEGFLAQILRDDPAFFDLRPVLVPYNLNVPLVARVLGRLGLGDLVQPGHSGRFGHTFCSDSFLNLAAHPVPQDKPVLLFCAGMGVTYAAVALERAAHDPQDHSPENPETQQ</sequence>
<protein>
    <recommendedName>
        <fullName evidence="3">Beta-ketoacyl-[acyl-carrier-protein] synthase III C-terminal domain-containing protein</fullName>
    </recommendedName>
</protein>
<dbReference type="Proteomes" id="UP001241605">
    <property type="component" value="Chromosome"/>
</dbReference>
<gene>
    <name evidence="1" type="ORF">QF118_02965</name>
</gene>
<evidence type="ECO:0000313" key="1">
    <source>
        <dbReference type="EMBL" id="WGW04528.1"/>
    </source>
</evidence>
<keyword evidence="2" id="KW-1185">Reference proteome</keyword>
<name>A0ABY8QJB0_9RHOB</name>
<organism evidence="1 2">
    <name type="scientific">Tropicibacter oceani</name>
    <dbReference type="NCBI Taxonomy" id="3058420"/>
    <lineage>
        <taxon>Bacteria</taxon>
        <taxon>Pseudomonadati</taxon>
        <taxon>Pseudomonadota</taxon>
        <taxon>Alphaproteobacteria</taxon>
        <taxon>Rhodobacterales</taxon>
        <taxon>Roseobacteraceae</taxon>
        <taxon>Tropicibacter</taxon>
    </lineage>
</organism>
<reference evidence="1 2" key="1">
    <citation type="submission" date="2023-05" db="EMBL/GenBank/DDBJ databases">
        <title>YMD87, complete Genome.</title>
        <authorList>
            <person name="Zhang J."/>
            <person name="Xu X."/>
        </authorList>
    </citation>
    <scope>NUCLEOTIDE SEQUENCE [LARGE SCALE GENOMIC DNA]</scope>
    <source>
        <strain evidence="1 2">YMD87</strain>
    </source>
</reference>
<evidence type="ECO:0008006" key="3">
    <source>
        <dbReference type="Google" id="ProtNLM"/>
    </source>
</evidence>
<dbReference type="Gene3D" id="3.40.47.10">
    <property type="match status" value="1"/>
</dbReference>
<dbReference type="InterPro" id="IPR016039">
    <property type="entry name" value="Thiolase-like"/>
</dbReference>
<dbReference type="EMBL" id="CP124616">
    <property type="protein sequence ID" value="WGW04528.1"/>
    <property type="molecule type" value="Genomic_DNA"/>
</dbReference>
<evidence type="ECO:0000313" key="2">
    <source>
        <dbReference type="Proteomes" id="UP001241605"/>
    </source>
</evidence>
<accession>A0ABY8QJB0</accession>
<proteinExistence type="predicted"/>